<sequence>MMISFFALYIMIVICLVIFPLPIQKEYISDMIKYKQGVSNNMIPFMAWIDAMGDIDYVGVLSAFYQPIANIALFFPFGFYLPIIIPGFGFKKIIFVSFLFSLTIELTQEVINFILGFNYRSFDVDDLICNTLGALLGYILFKYIAKFVTFLKVREQRDIDAL</sequence>
<dbReference type="PANTHER" id="PTHR36834">
    <property type="entry name" value="MEMBRANE PROTEIN-RELATED"/>
    <property type="match status" value="1"/>
</dbReference>
<evidence type="ECO:0000313" key="4">
    <source>
        <dbReference type="Proteomes" id="UP000535908"/>
    </source>
</evidence>
<feature type="transmembrane region" description="Helical" evidence="1">
    <location>
        <begin position="71"/>
        <end position="88"/>
    </location>
</feature>
<comment type="caution">
    <text evidence="3">The sequence shown here is derived from an EMBL/GenBank/DDBJ whole genome shotgun (WGS) entry which is preliminary data.</text>
</comment>
<dbReference type="AlphaFoldDB" id="A0A7X0Y5V0"/>
<organism evidence="3 4">
    <name type="scientific">Listeria grandensis</name>
    <dbReference type="NCBI Taxonomy" id="1494963"/>
    <lineage>
        <taxon>Bacteria</taxon>
        <taxon>Bacillati</taxon>
        <taxon>Bacillota</taxon>
        <taxon>Bacilli</taxon>
        <taxon>Bacillales</taxon>
        <taxon>Listeriaceae</taxon>
        <taxon>Listeria</taxon>
    </lineage>
</organism>
<feature type="transmembrane region" description="Helical" evidence="1">
    <location>
        <begin position="127"/>
        <end position="145"/>
    </location>
</feature>
<accession>A0A7X0Y5V0</accession>
<feature type="transmembrane region" description="Helical" evidence="1">
    <location>
        <begin position="6"/>
        <end position="24"/>
    </location>
</feature>
<protein>
    <submittedName>
        <fullName evidence="3">VanZ family protein</fullName>
    </submittedName>
</protein>
<keyword evidence="1" id="KW-0812">Transmembrane</keyword>
<dbReference type="EMBL" id="JAARWN010000018">
    <property type="protein sequence ID" value="MBC1937520.1"/>
    <property type="molecule type" value="Genomic_DNA"/>
</dbReference>
<evidence type="ECO:0000256" key="1">
    <source>
        <dbReference type="SAM" id="Phobius"/>
    </source>
</evidence>
<feature type="transmembrane region" description="Helical" evidence="1">
    <location>
        <begin position="95"/>
        <end position="115"/>
    </location>
</feature>
<feature type="domain" description="VanZ-like" evidence="2">
    <location>
        <begin position="6"/>
        <end position="142"/>
    </location>
</feature>
<dbReference type="RefSeq" id="WP_185527301.1">
    <property type="nucleotide sequence ID" value="NZ_JAARWN010000018.1"/>
</dbReference>
<keyword evidence="1" id="KW-1133">Transmembrane helix</keyword>
<dbReference type="PANTHER" id="PTHR36834:SF1">
    <property type="entry name" value="INTEGRAL MEMBRANE PROTEIN"/>
    <property type="match status" value="1"/>
</dbReference>
<dbReference type="InterPro" id="IPR006976">
    <property type="entry name" value="VanZ-like"/>
</dbReference>
<evidence type="ECO:0000259" key="2">
    <source>
        <dbReference type="Pfam" id="PF04892"/>
    </source>
</evidence>
<reference evidence="3 4" key="1">
    <citation type="submission" date="2020-03" db="EMBL/GenBank/DDBJ databases">
        <title>Soil Listeria distribution.</title>
        <authorList>
            <person name="Liao J."/>
            <person name="Wiedmann M."/>
        </authorList>
    </citation>
    <scope>NUCLEOTIDE SEQUENCE [LARGE SCALE GENOMIC DNA]</scope>
    <source>
        <strain evidence="3 4">FSL L7-0741</strain>
    </source>
</reference>
<dbReference type="InterPro" id="IPR053150">
    <property type="entry name" value="Teicoplanin_resist-assoc"/>
</dbReference>
<name>A0A7X0Y5V0_9LIST</name>
<proteinExistence type="predicted"/>
<gene>
    <name evidence="3" type="ORF">HCA69_14170</name>
</gene>
<dbReference type="Pfam" id="PF04892">
    <property type="entry name" value="VanZ"/>
    <property type="match status" value="1"/>
</dbReference>
<dbReference type="Proteomes" id="UP000535908">
    <property type="component" value="Unassembled WGS sequence"/>
</dbReference>
<keyword evidence="1" id="KW-0472">Membrane</keyword>
<evidence type="ECO:0000313" key="3">
    <source>
        <dbReference type="EMBL" id="MBC1937520.1"/>
    </source>
</evidence>